<dbReference type="KEGG" id="psuu:Psuf_038960"/>
<dbReference type="Proteomes" id="UP000503011">
    <property type="component" value="Chromosome"/>
</dbReference>
<dbReference type="Pfam" id="PF00656">
    <property type="entry name" value="Peptidase_C14"/>
    <property type="match status" value="1"/>
</dbReference>
<dbReference type="SUPFAM" id="SSF52129">
    <property type="entry name" value="Caspase-like"/>
    <property type="match status" value="1"/>
</dbReference>
<feature type="domain" description="Peptidase C14 caspase" evidence="1">
    <location>
        <begin position="67"/>
        <end position="223"/>
    </location>
</feature>
<protein>
    <recommendedName>
        <fullName evidence="1">Peptidase C14 caspase domain-containing protein</fullName>
    </recommendedName>
</protein>
<name>A0A6F8YKL2_9ACTN</name>
<dbReference type="NCBIfam" id="NF047832">
    <property type="entry name" value="caspase_w_EACC1"/>
    <property type="match status" value="1"/>
</dbReference>
<dbReference type="AlphaFoldDB" id="A0A6F8YKL2"/>
<dbReference type="Gene3D" id="3.40.50.1460">
    <property type="match status" value="1"/>
</dbReference>
<evidence type="ECO:0000259" key="1">
    <source>
        <dbReference type="Pfam" id="PF00656"/>
    </source>
</evidence>
<evidence type="ECO:0000313" key="3">
    <source>
        <dbReference type="Proteomes" id="UP000503011"/>
    </source>
</evidence>
<reference evidence="2 3" key="1">
    <citation type="submission" date="2020-03" db="EMBL/GenBank/DDBJ databases">
        <title>Whole genome shotgun sequence of Phytohabitans suffuscus NBRC 105367.</title>
        <authorList>
            <person name="Komaki H."/>
            <person name="Tamura T."/>
        </authorList>
    </citation>
    <scope>NUCLEOTIDE SEQUENCE [LARGE SCALE GENOMIC DNA]</scope>
    <source>
        <strain evidence="2 3">NBRC 105367</strain>
    </source>
</reference>
<keyword evidence="3" id="KW-1185">Reference proteome</keyword>
<dbReference type="InterPro" id="IPR011600">
    <property type="entry name" value="Pept_C14_caspase"/>
</dbReference>
<proteinExistence type="predicted"/>
<sequence length="529" mass="59369">MSLTVNDYSDSRAILVAVSEYEDDSFLDVPAAKNSLDRLNSILVDQSLCGWPEERIEILLNPADPSRLAQRLRRVAEETTGTLLVYFVGHGVLTETGELCLVLRNTEASDPDLTGLEFNRMRQALINSPAQTKIAILDCCYSGRIVHGLSGGATESALADASEITGTCTLTAADQTAHVPEMQRKGVCTSFTDSLVDVIQDGLPNGLPTLTLGVIYREVKKRLRALDLPTPNQRGTDTVHLYPFSWNVSYGVRDTTKSLVNFALTMSEDEVVQLHGMALGNQLALMLTQSPKYRLCDHDLREIRDFPGFYQLLLEGATGTSETMYVGGVQGSLKERLYRHHRKLLARRGIDLQRIFFSRLYVSDELASLGSRFIIAAPLIRNLDLKWNRNGFGNSDPGRNRDHARISSSHFDVQYPIDLAYRLEWPSLDAMSITEALDNVRRQLPYVFRGGWNDQSLMSTVFKPQSRSVTAHQFFTNVSGSTDDQWQITAFPGFVTMYRGPVNYPSAWQYYRGGTVIEQRPEFLTRQYL</sequence>
<dbReference type="InterPro" id="IPR029030">
    <property type="entry name" value="Caspase-like_dom_sf"/>
</dbReference>
<dbReference type="RefSeq" id="WP_173158344.1">
    <property type="nucleotide sequence ID" value="NZ_AP022871.1"/>
</dbReference>
<dbReference type="GO" id="GO:0006508">
    <property type="term" value="P:proteolysis"/>
    <property type="evidence" value="ECO:0007669"/>
    <property type="project" value="InterPro"/>
</dbReference>
<accession>A0A6F8YKL2</accession>
<reference evidence="2 3" key="2">
    <citation type="submission" date="2020-03" db="EMBL/GenBank/DDBJ databases">
        <authorList>
            <person name="Ichikawa N."/>
            <person name="Kimura A."/>
            <person name="Kitahashi Y."/>
            <person name="Uohara A."/>
        </authorList>
    </citation>
    <scope>NUCLEOTIDE SEQUENCE [LARGE SCALE GENOMIC DNA]</scope>
    <source>
        <strain evidence="2 3">NBRC 105367</strain>
    </source>
</reference>
<evidence type="ECO:0000313" key="2">
    <source>
        <dbReference type="EMBL" id="BCB86583.1"/>
    </source>
</evidence>
<dbReference type="EMBL" id="AP022871">
    <property type="protein sequence ID" value="BCB86583.1"/>
    <property type="molecule type" value="Genomic_DNA"/>
</dbReference>
<gene>
    <name evidence="2" type="ORF">Psuf_038960</name>
</gene>
<dbReference type="GO" id="GO:0004197">
    <property type="term" value="F:cysteine-type endopeptidase activity"/>
    <property type="evidence" value="ECO:0007669"/>
    <property type="project" value="InterPro"/>
</dbReference>
<organism evidence="2 3">
    <name type="scientific">Phytohabitans suffuscus</name>
    <dbReference type="NCBI Taxonomy" id="624315"/>
    <lineage>
        <taxon>Bacteria</taxon>
        <taxon>Bacillati</taxon>
        <taxon>Actinomycetota</taxon>
        <taxon>Actinomycetes</taxon>
        <taxon>Micromonosporales</taxon>
        <taxon>Micromonosporaceae</taxon>
    </lineage>
</organism>